<dbReference type="EMBL" id="FMIK01000019">
    <property type="protein sequence ID" value="SCL88115.1"/>
    <property type="molecule type" value="Genomic_DNA"/>
</dbReference>
<reference evidence="2 3" key="1">
    <citation type="submission" date="2016-08" db="EMBL/GenBank/DDBJ databases">
        <authorList>
            <person name="Loux V."/>
            <person name="Rue O."/>
        </authorList>
    </citation>
    <scope>NUCLEOTIDE SEQUENCE [LARGE SCALE GENOMIC DNA]</scope>
    <source>
        <strain evidence="2 3">AFSSA_08CEB44bac</strain>
    </source>
</reference>
<gene>
    <name evidence="2" type="ORF">BCB44BAC_01275</name>
</gene>
<evidence type="ECO:0000313" key="3">
    <source>
        <dbReference type="Proteomes" id="UP000242164"/>
    </source>
</evidence>
<dbReference type="RefSeq" id="WP_255815432.1">
    <property type="nucleotide sequence ID" value="NZ_CP024096.1"/>
</dbReference>
<sequence>MTIAISSGAHYPNDLGRCGDGDISEASKSDEVNRRAVKQLE</sequence>
<dbReference type="GeneID" id="92823183"/>
<proteinExistence type="predicted"/>
<feature type="compositionally biased region" description="Basic and acidic residues" evidence="1">
    <location>
        <begin position="17"/>
        <end position="41"/>
    </location>
</feature>
<dbReference type="Proteomes" id="UP000242164">
    <property type="component" value="Unassembled WGS sequence"/>
</dbReference>
<comment type="caution">
    <text evidence="2">The sequence shown here is derived from an EMBL/GenBank/DDBJ whole genome shotgun (WGS) entry which is preliminary data.</text>
</comment>
<accession>A0AAX2CEZ1</accession>
<feature type="region of interest" description="Disordered" evidence="1">
    <location>
        <begin position="1"/>
        <end position="41"/>
    </location>
</feature>
<dbReference type="AlphaFoldDB" id="A0AAX2CEZ1"/>
<evidence type="ECO:0000313" key="2">
    <source>
        <dbReference type="EMBL" id="SCL88115.1"/>
    </source>
</evidence>
<protein>
    <submittedName>
        <fullName evidence="2">Uncharacterized protein</fullName>
    </submittedName>
</protein>
<organism evidence="2 3">
    <name type="scientific">Bacillus cytotoxicus</name>
    <dbReference type="NCBI Taxonomy" id="580165"/>
    <lineage>
        <taxon>Bacteria</taxon>
        <taxon>Bacillati</taxon>
        <taxon>Bacillota</taxon>
        <taxon>Bacilli</taxon>
        <taxon>Bacillales</taxon>
        <taxon>Bacillaceae</taxon>
        <taxon>Bacillus</taxon>
        <taxon>Bacillus cereus group</taxon>
    </lineage>
</organism>
<evidence type="ECO:0000256" key="1">
    <source>
        <dbReference type="SAM" id="MobiDB-lite"/>
    </source>
</evidence>
<name>A0AAX2CEZ1_9BACI</name>